<evidence type="ECO:0000256" key="1">
    <source>
        <dbReference type="SAM" id="MobiDB-lite"/>
    </source>
</evidence>
<feature type="compositionally biased region" description="Basic and acidic residues" evidence="1">
    <location>
        <begin position="153"/>
        <end position="166"/>
    </location>
</feature>
<accession>A0A318NXL6</accession>
<dbReference type="Pfam" id="PF10706">
    <property type="entry name" value="Aminoglyc_resit"/>
    <property type="match status" value="1"/>
</dbReference>
<evidence type="ECO:0000313" key="2">
    <source>
        <dbReference type="EMBL" id="PYC76604.1"/>
    </source>
</evidence>
<dbReference type="AlphaFoldDB" id="A0A318NXL6"/>
<feature type="region of interest" description="Disordered" evidence="1">
    <location>
        <begin position="152"/>
        <end position="188"/>
    </location>
</feature>
<keyword evidence="2" id="KW-0548">Nucleotidyltransferase</keyword>
<gene>
    <name evidence="2" type="ORF">C7C45_01080</name>
</gene>
<protein>
    <submittedName>
        <fullName evidence="2">Aminoglycoside adenylyltransferase</fullName>
    </submittedName>
</protein>
<sequence>MEEHARRQLASIAEVLTVAGADGIPVWLRGGWAMDFHLGAVTRPHVDVDWYCWREDADRLATLLLARGWRPDPRMPVELQLDVFAGDVEVSFAYLGRDDAGRPTVGAGPWAGTPLPAGMLDAPRGRIGALSAPIISVPAQIEFKQMYPVWMPERPRRPKDADDLIRLRAGPGPGRTGTTPTPPSRRAP</sequence>
<keyword evidence="2" id="KW-0808">Transferase</keyword>
<dbReference type="OrthoDB" id="9800567at2"/>
<keyword evidence="3" id="KW-1185">Reference proteome</keyword>
<dbReference type="RefSeq" id="WP_110561696.1">
    <property type="nucleotide sequence ID" value="NZ_PYBV01000001.1"/>
</dbReference>
<reference evidence="2 3" key="1">
    <citation type="submission" date="2018-03" db="EMBL/GenBank/DDBJ databases">
        <title>Bioinformatic expansion and discovery of thiopeptide antibiotics.</title>
        <authorList>
            <person name="Schwalen C.J."/>
            <person name="Hudson G.A."/>
            <person name="Mitchell D.A."/>
        </authorList>
    </citation>
    <scope>NUCLEOTIDE SEQUENCE [LARGE SCALE GENOMIC DNA]</scope>
    <source>
        <strain evidence="2 3">NRRL 8041</strain>
    </source>
</reference>
<name>A0A318NXL6_9ACTN</name>
<dbReference type="InterPro" id="IPR019646">
    <property type="entry name" value="Aminoglyc_AdlTrfase"/>
</dbReference>
<dbReference type="GO" id="GO:0016779">
    <property type="term" value="F:nucleotidyltransferase activity"/>
    <property type="evidence" value="ECO:0007669"/>
    <property type="project" value="UniProtKB-KW"/>
</dbReference>
<organism evidence="2 3">
    <name type="scientific">Micromonospora arborensis</name>
    <dbReference type="NCBI Taxonomy" id="2116518"/>
    <lineage>
        <taxon>Bacteria</taxon>
        <taxon>Bacillati</taxon>
        <taxon>Actinomycetota</taxon>
        <taxon>Actinomycetes</taxon>
        <taxon>Micromonosporales</taxon>
        <taxon>Micromonosporaceae</taxon>
        <taxon>Micromonospora</taxon>
    </lineage>
</organism>
<comment type="caution">
    <text evidence="2">The sequence shown here is derived from an EMBL/GenBank/DDBJ whole genome shotgun (WGS) entry which is preliminary data.</text>
</comment>
<dbReference type="Proteomes" id="UP000248333">
    <property type="component" value="Unassembled WGS sequence"/>
</dbReference>
<dbReference type="EMBL" id="PYBV01000001">
    <property type="protein sequence ID" value="PYC76604.1"/>
    <property type="molecule type" value="Genomic_DNA"/>
</dbReference>
<evidence type="ECO:0000313" key="3">
    <source>
        <dbReference type="Proteomes" id="UP000248333"/>
    </source>
</evidence>
<dbReference type="Gene3D" id="3.30.460.40">
    <property type="match status" value="1"/>
</dbReference>
<proteinExistence type="predicted"/>